<dbReference type="EMBL" id="AZNH01000005">
    <property type="protein sequence ID" value="KID90634.1"/>
    <property type="molecule type" value="Genomic_DNA"/>
</dbReference>
<dbReference type="AlphaFoldDB" id="A0A0B4I9Z1"/>
<reference evidence="1 2" key="1">
    <citation type="journal article" date="2014" name="Proc. Natl. Acad. Sci. U.S.A.">
        <title>Trajectory and genomic determinants of fungal-pathogen speciation and host adaptation.</title>
        <authorList>
            <person name="Hu X."/>
            <person name="Xiao G."/>
            <person name="Zheng P."/>
            <person name="Shang Y."/>
            <person name="Su Y."/>
            <person name="Zhang X."/>
            <person name="Liu X."/>
            <person name="Zhan S."/>
            <person name="St Leger R.J."/>
            <person name="Wang C."/>
        </authorList>
    </citation>
    <scope>NUCLEOTIDE SEQUENCE [LARGE SCALE GENOMIC DNA]</scope>
    <source>
        <strain evidence="1 2">ARSEF 977</strain>
    </source>
</reference>
<name>A0A0B4I9Z1_METGA</name>
<evidence type="ECO:0000313" key="1">
    <source>
        <dbReference type="EMBL" id="KID90634.1"/>
    </source>
</evidence>
<accession>A0A0B4I9Z1</accession>
<proteinExistence type="predicted"/>
<keyword evidence="2" id="KW-1185">Reference proteome</keyword>
<dbReference type="HOGENOM" id="CLU_094651_0_0_1"/>
<gene>
    <name evidence="1" type="ORF">MGU_02511</name>
</gene>
<evidence type="ECO:0000313" key="2">
    <source>
        <dbReference type="Proteomes" id="UP000031192"/>
    </source>
</evidence>
<organism evidence="1 2">
    <name type="scientific">Metarhizium guizhouense (strain ARSEF 977)</name>
    <dbReference type="NCBI Taxonomy" id="1276136"/>
    <lineage>
        <taxon>Eukaryota</taxon>
        <taxon>Fungi</taxon>
        <taxon>Dikarya</taxon>
        <taxon>Ascomycota</taxon>
        <taxon>Pezizomycotina</taxon>
        <taxon>Sordariomycetes</taxon>
        <taxon>Hypocreomycetidae</taxon>
        <taxon>Hypocreales</taxon>
        <taxon>Clavicipitaceae</taxon>
        <taxon>Metarhizium</taxon>
    </lineage>
</organism>
<dbReference type="OrthoDB" id="409136at2759"/>
<comment type="caution">
    <text evidence="1">The sequence shown here is derived from an EMBL/GenBank/DDBJ whole genome shotgun (WGS) entry which is preliminary data.</text>
</comment>
<dbReference type="Proteomes" id="UP000031192">
    <property type="component" value="Unassembled WGS sequence"/>
</dbReference>
<sequence length="251" mass="28861">MAFDPGEIDELVGRVQRSRDTHQFLGFDHGGGQYYPQELLMEEPRPLGEAHTERAPSLATSATRMSSAFDAFDRSSVCTSATAPPPLYGPETVGRHRPAVPDPIPTILPCEFKNFSGCNVVFPSNKVKLWIDHIIGEHLNGCCPKFSICWFCDEGKFGSPSNQRDEMCFRQRLYHIAGHFDDGMTAANIRPDFYFLDHIYKRHLIDESTFEWNRSQREFPNHHLPRDLHFGVRERPGEVYVEHARSTRRRR</sequence>
<protein>
    <submittedName>
        <fullName evidence="1">Uncharacterized protein</fullName>
    </submittedName>
</protein>